<organism evidence="1 2">
    <name type="scientific">Shewanella gelidii</name>
    <dbReference type="NCBI Taxonomy" id="1642821"/>
    <lineage>
        <taxon>Bacteria</taxon>
        <taxon>Pseudomonadati</taxon>
        <taxon>Pseudomonadota</taxon>
        <taxon>Gammaproteobacteria</taxon>
        <taxon>Alteromonadales</taxon>
        <taxon>Shewanellaceae</taxon>
        <taxon>Shewanella</taxon>
    </lineage>
</organism>
<sequence length="166" mass="19065">MSERSSKLLALYDVLLDQVKLLYKNDKSLTQKDLFDSVTSGKDYLLVKADSQADELALVEQFLKRDIASFLQQQNEYVLSHSPMLMAVENTLWHWLGEITDKSQVEWHELAQDFKHHGYYESGEIVNQGTMVCTGCGHETNIEFPSVILDCTECEGKEFTREQLQP</sequence>
<name>A0A917JKW0_9GAMM</name>
<dbReference type="InterPro" id="IPR009912">
    <property type="entry name" value="DUF1451"/>
</dbReference>
<accession>A0A917JKW0</accession>
<evidence type="ECO:0000313" key="1">
    <source>
        <dbReference type="EMBL" id="GGI72285.1"/>
    </source>
</evidence>
<gene>
    <name evidence="1" type="ORF">GCM10009332_07100</name>
</gene>
<evidence type="ECO:0000313" key="2">
    <source>
        <dbReference type="Proteomes" id="UP000613743"/>
    </source>
</evidence>
<proteinExistence type="predicted"/>
<reference evidence="1" key="2">
    <citation type="submission" date="2020-09" db="EMBL/GenBank/DDBJ databases">
        <authorList>
            <person name="Sun Q."/>
            <person name="Ohkuma M."/>
        </authorList>
    </citation>
    <scope>NUCLEOTIDE SEQUENCE</scope>
    <source>
        <strain evidence="1">JCM 30804</strain>
    </source>
</reference>
<reference evidence="1" key="1">
    <citation type="journal article" date="2014" name="Int. J. Syst. Evol. Microbiol.">
        <title>Complete genome sequence of Corynebacterium casei LMG S-19264T (=DSM 44701T), isolated from a smear-ripened cheese.</title>
        <authorList>
            <consortium name="US DOE Joint Genome Institute (JGI-PGF)"/>
            <person name="Walter F."/>
            <person name="Albersmeier A."/>
            <person name="Kalinowski J."/>
            <person name="Ruckert C."/>
        </authorList>
    </citation>
    <scope>NUCLEOTIDE SEQUENCE</scope>
    <source>
        <strain evidence="1">JCM 30804</strain>
    </source>
</reference>
<dbReference type="Pfam" id="PF07295">
    <property type="entry name" value="DUF1451"/>
    <property type="match status" value="1"/>
</dbReference>
<dbReference type="Proteomes" id="UP000613743">
    <property type="component" value="Unassembled WGS sequence"/>
</dbReference>
<dbReference type="AlphaFoldDB" id="A0A917JKW0"/>
<keyword evidence="2" id="KW-1185">Reference proteome</keyword>
<dbReference type="RefSeq" id="WP_188917960.1">
    <property type="nucleotide sequence ID" value="NZ_BMPZ01000002.1"/>
</dbReference>
<protein>
    <submittedName>
        <fullName evidence="1">DUF1451 domain-containing protein</fullName>
    </submittedName>
</protein>
<dbReference type="EMBL" id="BMPZ01000002">
    <property type="protein sequence ID" value="GGI72285.1"/>
    <property type="molecule type" value="Genomic_DNA"/>
</dbReference>
<comment type="caution">
    <text evidence="1">The sequence shown here is derived from an EMBL/GenBank/DDBJ whole genome shotgun (WGS) entry which is preliminary data.</text>
</comment>